<dbReference type="GO" id="GO:0003677">
    <property type="term" value="F:DNA binding"/>
    <property type="evidence" value="ECO:0007669"/>
    <property type="project" value="UniProtKB-KW"/>
</dbReference>
<dbReference type="FunFam" id="1.10.10.2830:FF:000001">
    <property type="entry name" value="Chromosome partitioning protein ParB"/>
    <property type="match status" value="1"/>
</dbReference>
<evidence type="ECO:0000313" key="6">
    <source>
        <dbReference type="Proteomes" id="UP000033876"/>
    </source>
</evidence>
<organism evidence="5 6">
    <name type="scientific">Candidatus Nomurabacteria bacterium GW2011_GWB1_37_5</name>
    <dbReference type="NCBI Taxonomy" id="1618742"/>
    <lineage>
        <taxon>Bacteria</taxon>
        <taxon>Candidatus Nomuraibacteriota</taxon>
    </lineage>
</organism>
<keyword evidence="3" id="KW-0238">DNA-binding</keyword>
<dbReference type="Pfam" id="PF23552">
    <property type="entry name" value="ParB_C"/>
    <property type="match status" value="1"/>
</dbReference>
<dbReference type="InterPro" id="IPR057240">
    <property type="entry name" value="ParB_dimer_C"/>
</dbReference>
<comment type="caution">
    <text evidence="5">The sequence shown here is derived from an EMBL/GenBank/DDBJ whole genome shotgun (WGS) entry which is preliminary data.</text>
</comment>
<dbReference type="Proteomes" id="UP000033876">
    <property type="component" value="Unassembled WGS sequence"/>
</dbReference>
<dbReference type="AlphaFoldDB" id="A0A0G0K1Y9"/>
<gene>
    <name evidence="5" type="ORF">US50_C0041G0006</name>
</gene>
<dbReference type="InterPro" id="IPR003115">
    <property type="entry name" value="ParB_N"/>
</dbReference>
<dbReference type="PANTHER" id="PTHR33375:SF1">
    <property type="entry name" value="CHROMOSOME-PARTITIONING PROTEIN PARB-RELATED"/>
    <property type="match status" value="1"/>
</dbReference>
<name>A0A0G0K1Y9_9BACT</name>
<proteinExistence type="inferred from homology"/>
<dbReference type="InterPro" id="IPR004437">
    <property type="entry name" value="ParB/RepB/Spo0J"/>
</dbReference>
<dbReference type="SMART" id="SM00470">
    <property type="entry name" value="ParB"/>
    <property type="match status" value="1"/>
</dbReference>
<dbReference type="Gene3D" id="3.90.1530.30">
    <property type="match status" value="1"/>
</dbReference>
<dbReference type="GO" id="GO:0007059">
    <property type="term" value="P:chromosome segregation"/>
    <property type="evidence" value="ECO:0007669"/>
    <property type="project" value="UniProtKB-KW"/>
</dbReference>
<dbReference type="InterPro" id="IPR041468">
    <property type="entry name" value="HTH_ParB/Spo0J"/>
</dbReference>
<dbReference type="GO" id="GO:0045881">
    <property type="term" value="P:positive regulation of sporulation resulting in formation of a cellular spore"/>
    <property type="evidence" value="ECO:0007669"/>
    <property type="project" value="TreeGrafter"/>
</dbReference>
<sequence length="353" mass="40420">MSELYSNSIFWIETEKIKPNPYQPRREFDERKLKELAESVRQYGIFQPLVVSRMEIEKPDGGIVVEYELIAGERRLRAAKIAGLSQVPATIRVGDDSMVKLEIAIIENLQREDLNAIDRARAFERLVNEFNFTHIQVAKKVGKSREYVSNTLRLLSLPEEVMTALAEGKINEGHTRPILMLGSYPEQQTVLFKEIVYKKITVREAESFARRIAQDKVRKKEYASDPELIELEKKLEETLGTRVKIERKDFGGHIKIDFFSKEDLAMILDLMKANQNKKPTEMLEKFIEQGTDLPQGTPLGVAAIASSLPTEADPAILTPVELTKEEISFLDDRSEEEKKKDEDDLYSINNFSL</sequence>
<reference evidence="5 6" key="1">
    <citation type="journal article" date="2015" name="Nature">
        <title>rRNA introns, odd ribosomes, and small enigmatic genomes across a large radiation of phyla.</title>
        <authorList>
            <person name="Brown C.T."/>
            <person name="Hug L.A."/>
            <person name="Thomas B.C."/>
            <person name="Sharon I."/>
            <person name="Castelle C.J."/>
            <person name="Singh A."/>
            <person name="Wilkins M.J."/>
            <person name="Williams K.H."/>
            <person name="Banfield J.F."/>
        </authorList>
    </citation>
    <scope>NUCLEOTIDE SEQUENCE [LARGE SCALE GENOMIC DNA]</scope>
</reference>
<dbReference type="NCBIfam" id="TIGR00180">
    <property type="entry name" value="parB_part"/>
    <property type="match status" value="1"/>
</dbReference>
<dbReference type="InterPro" id="IPR050336">
    <property type="entry name" value="Chromosome_partition/occlusion"/>
</dbReference>
<keyword evidence="2" id="KW-0159">Chromosome partition</keyword>
<dbReference type="InterPro" id="IPR036086">
    <property type="entry name" value="ParB/Sulfiredoxin_sf"/>
</dbReference>
<dbReference type="CDD" id="cd16393">
    <property type="entry name" value="SPO0J_N"/>
    <property type="match status" value="1"/>
</dbReference>
<dbReference type="SUPFAM" id="SSF110849">
    <property type="entry name" value="ParB/Sulfiredoxin"/>
    <property type="match status" value="1"/>
</dbReference>
<dbReference type="Pfam" id="PF02195">
    <property type="entry name" value="ParB_N"/>
    <property type="match status" value="1"/>
</dbReference>
<dbReference type="FunFam" id="3.90.1530.30:FF:000001">
    <property type="entry name" value="Chromosome partitioning protein ParB"/>
    <property type="match status" value="1"/>
</dbReference>
<evidence type="ECO:0000256" key="3">
    <source>
        <dbReference type="ARBA" id="ARBA00023125"/>
    </source>
</evidence>
<dbReference type="Pfam" id="PF17762">
    <property type="entry name" value="HTH_ParB"/>
    <property type="match status" value="1"/>
</dbReference>
<evidence type="ECO:0000259" key="4">
    <source>
        <dbReference type="SMART" id="SM00470"/>
    </source>
</evidence>
<feature type="domain" description="ParB-like N-terminal" evidence="4">
    <location>
        <begin position="10"/>
        <end position="109"/>
    </location>
</feature>
<dbReference type="Gene3D" id="1.10.10.2830">
    <property type="match status" value="1"/>
</dbReference>
<accession>A0A0G0K1Y9</accession>
<evidence type="ECO:0000256" key="2">
    <source>
        <dbReference type="ARBA" id="ARBA00022829"/>
    </source>
</evidence>
<dbReference type="PANTHER" id="PTHR33375">
    <property type="entry name" value="CHROMOSOME-PARTITIONING PROTEIN PARB-RELATED"/>
    <property type="match status" value="1"/>
</dbReference>
<evidence type="ECO:0000313" key="5">
    <source>
        <dbReference type="EMBL" id="KKQ34646.1"/>
    </source>
</evidence>
<dbReference type="EMBL" id="LBTF01000041">
    <property type="protein sequence ID" value="KKQ34646.1"/>
    <property type="molecule type" value="Genomic_DNA"/>
</dbReference>
<dbReference type="GO" id="GO:0005694">
    <property type="term" value="C:chromosome"/>
    <property type="evidence" value="ECO:0007669"/>
    <property type="project" value="TreeGrafter"/>
</dbReference>
<comment type="similarity">
    <text evidence="1">Belongs to the ParB family.</text>
</comment>
<protein>
    <submittedName>
        <fullName evidence="5">ParB-like protein partition protein</fullName>
    </submittedName>
</protein>
<evidence type="ECO:0000256" key="1">
    <source>
        <dbReference type="ARBA" id="ARBA00006295"/>
    </source>
</evidence>
<dbReference type="SUPFAM" id="SSF109709">
    <property type="entry name" value="KorB DNA-binding domain-like"/>
    <property type="match status" value="1"/>
</dbReference>